<gene>
    <name evidence="1" type="ORF">PBRA_005260</name>
</gene>
<evidence type="ECO:0000313" key="1">
    <source>
        <dbReference type="EMBL" id="CEO96656.1"/>
    </source>
</evidence>
<organism evidence="1 2">
    <name type="scientific">Plasmodiophora brassicae</name>
    <name type="common">Clubroot disease agent</name>
    <dbReference type="NCBI Taxonomy" id="37360"/>
    <lineage>
        <taxon>Eukaryota</taxon>
        <taxon>Sar</taxon>
        <taxon>Rhizaria</taxon>
        <taxon>Endomyxa</taxon>
        <taxon>Phytomyxea</taxon>
        <taxon>Plasmodiophorida</taxon>
        <taxon>Plasmodiophoridae</taxon>
        <taxon>Plasmodiophora</taxon>
    </lineage>
</organism>
<evidence type="ECO:0000313" key="2">
    <source>
        <dbReference type="Proteomes" id="UP000039324"/>
    </source>
</evidence>
<dbReference type="AlphaFoldDB" id="A0A0G4IN49"/>
<proteinExistence type="predicted"/>
<sequence length="120" mass="13198">MIWSGPCVRLYRCIQGCSLSVSRVCHPLGTTMPVVFNGPGRRQCVPPDHEGLSGTAGRCFRAFSGANRCYGTTAGRTCRFCSLSGYARYWHIVTQSHALVFQPLIYDAIRVELVLVGSQL</sequence>
<reference evidence="1 2" key="1">
    <citation type="submission" date="2015-02" db="EMBL/GenBank/DDBJ databases">
        <authorList>
            <person name="Chooi Y.-H."/>
        </authorList>
    </citation>
    <scope>NUCLEOTIDE SEQUENCE [LARGE SCALE GENOMIC DNA]</scope>
    <source>
        <strain evidence="1">E3</strain>
    </source>
</reference>
<name>A0A0G4IN49_PLABS</name>
<dbReference type="EMBL" id="CDSF01000076">
    <property type="protein sequence ID" value="CEO96656.1"/>
    <property type="molecule type" value="Genomic_DNA"/>
</dbReference>
<protein>
    <submittedName>
        <fullName evidence="1">Uncharacterized protein</fullName>
    </submittedName>
</protein>
<accession>A0A0G4IN49</accession>
<dbReference type="Proteomes" id="UP000039324">
    <property type="component" value="Unassembled WGS sequence"/>
</dbReference>
<keyword evidence="2" id="KW-1185">Reference proteome</keyword>